<organism evidence="1 2">
    <name type="scientific">Halorientalis brevis</name>
    <dbReference type="NCBI Taxonomy" id="1126241"/>
    <lineage>
        <taxon>Archaea</taxon>
        <taxon>Methanobacteriati</taxon>
        <taxon>Methanobacteriota</taxon>
        <taxon>Stenosarchaea group</taxon>
        <taxon>Halobacteria</taxon>
        <taxon>Halobacteriales</taxon>
        <taxon>Haloarculaceae</taxon>
        <taxon>Halorientalis</taxon>
    </lineage>
</organism>
<gene>
    <name evidence="1" type="ORF">ACFR9U_00340</name>
</gene>
<dbReference type="Proteomes" id="UP001597119">
    <property type="component" value="Unassembled WGS sequence"/>
</dbReference>
<comment type="caution">
    <text evidence="1">The sequence shown here is derived from an EMBL/GenBank/DDBJ whole genome shotgun (WGS) entry which is preliminary data.</text>
</comment>
<protein>
    <submittedName>
        <fullName evidence="1">DUF5830 family protein</fullName>
    </submittedName>
</protein>
<evidence type="ECO:0000313" key="2">
    <source>
        <dbReference type="Proteomes" id="UP001597119"/>
    </source>
</evidence>
<dbReference type="AlphaFoldDB" id="A0ABD6C5T9"/>
<dbReference type="InterPro" id="IPR043870">
    <property type="entry name" value="DUF5830"/>
</dbReference>
<sequence length="119" mass="13024">MPDSDQVALGLDLLASLEHEELSVAEALDRIETITTDPNVQREILDTAEVRGIIDREAGFVRPTSHNYVSFESDVVSREGEFTCQRCGTGISTGYFISFDAGEHGPFGSSCIRKVTGRE</sequence>
<evidence type="ECO:0000313" key="1">
    <source>
        <dbReference type="EMBL" id="MFD1585414.1"/>
    </source>
</evidence>
<reference evidence="1 2" key="1">
    <citation type="journal article" date="2019" name="Int. J. Syst. Evol. Microbiol.">
        <title>The Global Catalogue of Microorganisms (GCM) 10K type strain sequencing project: providing services to taxonomists for standard genome sequencing and annotation.</title>
        <authorList>
            <consortium name="The Broad Institute Genomics Platform"/>
            <consortium name="The Broad Institute Genome Sequencing Center for Infectious Disease"/>
            <person name="Wu L."/>
            <person name="Ma J."/>
        </authorList>
    </citation>
    <scope>NUCLEOTIDE SEQUENCE [LARGE SCALE GENOMIC DNA]</scope>
    <source>
        <strain evidence="1 2">CGMCC 1.12125</strain>
    </source>
</reference>
<name>A0ABD6C5T9_9EURY</name>
<dbReference type="RefSeq" id="WP_247377712.1">
    <property type="nucleotide sequence ID" value="NZ_JALLGV010000004.1"/>
</dbReference>
<keyword evidence="2" id="KW-1185">Reference proteome</keyword>
<dbReference type="EMBL" id="JBHUDJ010000001">
    <property type="protein sequence ID" value="MFD1585414.1"/>
    <property type="molecule type" value="Genomic_DNA"/>
</dbReference>
<dbReference type="Pfam" id="PF19148">
    <property type="entry name" value="DUF5830"/>
    <property type="match status" value="1"/>
</dbReference>
<proteinExistence type="predicted"/>
<accession>A0ABD6C5T9</accession>